<accession>A0AC60PDG4</accession>
<protein>
    <submittedName>
        <fullName evidence="1">Uncharacterized protein</fullName>
    </submittedName>
</protein>
<gene>
    <name evidence="1" type="ORF">HPB47_005436</name>
</gene>
<sequence length="892" mass="100493">VLRLLQKGNKRRTVEPTAANKTSSRSHALLRVSIRQSSRDPSNLSSSRNRVGKLFMVDLAGSERASNTKNTGIRLKEGAHINRSLLALGNVINALGMRNPKYVNFRDSKLTRMLKEALSGNCKTVMVAHISPASAHYDESRNTLVYAERARNITNKVRINMVDVSHHVKQYQSIITELRQEIQKLQDRIEENDASKEESSTPVSSPEATHKGINNAEENGDNNAVVEQSAVNERNQQNEKADMDREIRQMRAALVDSFNKQMEVRRKMMEIDNCLLALSTDLEKLSIVINQWETEKVKFEVADNQADEEPDYVRQAWEDIEYIQGEQQRFLALREDVEKEFEDARDRTYKLTEPNSVLGLRPLGSSESMWDLSPMEPLREEEDRSEQHGVPSSSQSDNVTVRHLVRGHGDAGALVGRVAGAPAHRGTLSEPATPGGRLLSQLPPVEVRRYIGSINGGGPLSSSMGNGSGFERRLHASFSDEVGKLFSSKQCVYCGFDPTSDSLHVGNLLAIVLMIHMQRMGHDVIAVIGDSTAQIGDPSGRLTERDKMADDAIERNVAGIRDNLETIFINHEEHFWKDDTSKPTGELGLLRVQQRIRSGEGISFTEFSYQMFQSYDWLYLHDKYKCRFQVRAETTSRGRRDRREQSLRRPRKNGEAFVCYGILVPLITAETGDKYGKSAGNAVWLNPRKTSPYELYQTPTIVAVFMRLTDTEAVKFLRLFTFAEQTELDNLIEAQMKSPERRVAQKRLAQDITLLVHGERGLSLAQNATEILFGGSRADETLHRLDEEELRLIFGDAGFVQLAPDPGTTVLDMAMKARLFPSEEDAVRIISAGGFYINQHRVNAPSHVIVPGVHVLPNNLTLARVALMVRLHLRRNPLPREQIRSRLRQLFS</sequence>
<feature type="non-terminal residue" evidence="1">
    <location>
        <position position="1"/>
    </location>
</feature>
<evidence type="ECO:0000313" key="2">
    <source>
        <dbReference type="Proteomes" id="UP000805193"/>
    </source>
</evidence>
<dbReference type="Proteomes" id="UP000805193">
    <property type="component" value="Unassembled WGS sequence"/>
</dbReference>
<keyword evidence="2" id="KW-1185">Reference proteome</keyword>
<comment type="caution">
    <text evidence="1">The sequence shown here is derived from an EMBL/GenBank/DDBJ whole genome shotgun (WGS) entry which is preliminary data.</text>
</comment>
<proteinExistence type="predicted"/>
<evidence type="ECO:0000313" key="1">
    <source>
        <dbReference type="EMBL" id="KAG0417673.1"/>
    </source>
</evidence>
<name>A0AC60PDG4_IXOPE</name>
<dbReference type="EMBL" id="JABSTQ010010818">
    <property type="protein sequence ID" value="KAG0417673.1"/>
    <property type="molecule type" value="Genomic_DNA"/>
</dbReference>
<organism evidence="1 2">
    <name type="scientific">Ixodes persulcatus</name>
    <name type="common">Taiga tick</name>
    <dbReference type="NCBI Taxonomy" id="34615"/>
    <lineage>
        <taxon>Eukaryota</taxon>
        <taxon>Metazoa</taxon>
        <taxon>Ecdysozoa</taxon>
        <taxon>Arthropoda</taxon>
        <taxon>Chelicerata</taxon>
        <taxon>Arachnida</taxon>
        <taxon>Acari</taxon>
        <taxon>Parasitiformes</taxon>
        <taxon>Ixodida</taxon>
        <taxon>Ixodoidea</taxon>
        <taxon>Ixodidae</taxon>
        <taxon>Ixodinae</taxon>
        <taxon>Ixodes</taxon>
    </lineage>
</organism>
<reference evidence="1 2" key="1">
    <citation type="journal article" date="2020" name="Cell">
        <title>Large-Scale Comparative Analyses of Tick Genomes Elucidate Their Genetic Diversity and Vector Capacities.</title>
        <authorList>
            <consortium name="Tick Genome and Microbiome Consortium (TIGMIC)"/>
            <person name="Jia N."/>
            <person name="Wang J."/>
            <person name="Shi W."/>
            <person name="Du L."/>
            <person name="Sun Y."/>
            <person name="Zhan W."/>
            <person name="Jiang J.F."/>
            <person name="Wang Q."/>
            <person name="Zhang B."/>
            <person name="Ji P."/>
            <person name="Bell-Sakyi L."/>
            <person name="Cui X.M."/>
            <person name="Yuan T.T."/>
            <person name="Jiang B.G."/>
            <person name="Yang W.F."/>
            <person name="Lam T.T."/>
            <person name="Chang Q.C."/>
            <person name="Ding S.J."/>
            <person name="Wang X.J."/>
            <person name="Zhu J.G."/>
            <person name="Ruan X.D."/>
            <person name="Zhao L."/>
            <person name="Wei J.T."/>
            <person name="Ye R.Z."/>
            <person name="Que T.C."/>
            <person name="Du C.H."/>
            <person name="Zhou Y.H."/>
            <person name="Cheng J.X."/>
            <person name="Dai P.F."/>
            <person name="Guo W.B."/>
            <person name="Han X.H."/>
            <person name="Huang E.J."/>
            <person name="Li L.F."/>
            <person name="Wei W."/>
            <person name="Gao Y.C."/>
            <person name="Liu J.Z."/>
            <person name="Shao H.Z."/>
            <person name="Wang X."/>
            <person name="Wang C.C."/>
            <person name="Yang T.C."/>
            <person name="Huo Q.B."/>
            <person name="Li W."/>
            <person name="Chen H.Y."/>
            <person name="Chen S.E."/>
            <person name="Zhou L.G."/>
            <person name="Ni X.B."/>
            <person name="Tian J.H."/>
            <person name="Sheng Y."/>
            <person name="Liu T."/>
            <person name="Pan Y.S."/>
            <person name="Xia L.Y."/>
            <person name="Li J."/>
            <person name="Zhao F."/>
            <person name="Cao W.C."/>
        </authorList>
    </citation>
    <scope>NUCLEOTIDE SEQUENCE [LARGE SCALE GENOMIC DNA]</scope>
    <source>
        <strain evidence="1">Iper-2018</strain>
    </source>
</reference>